<name>A0A6N7PR13_9BACT</name>
<organism evidence="1 2">
    <name type="scientific">Polyangium spumosum</name>
    <dbReference type="NCBI Taxonomy" id="889282"/>
    <lineage>
        <taxon>Bacteria</taxon>
        <taxon>Pseudomonadati</taxon>
        <taxon>Myxococcota</taxon>
        <taxon>Polyangia</taxon>
        <taxon>Polyangiales</taxon>
        <taxon>Polyangiaceae</taxon>
        <taxon>Polyangium</taxon>
    </lineage>
</organism>
<gene>
    <name evidence="1" type="ORF">GF068_05045</name>
</gene>
<evidence type="ECO:0000313" key="1">
    <source>
        <dbReference type="EMBL" id="MRG91291.1"/>
    </source>
</evidence>
<evidence type="ECO:0000313" key="2">
    <source>
        <dbReference type="Proteomes" id="UP000440224"/>
    </source>
</evidence>
<dbReference type="EMBL" id="WJIE01000001">
    <property type="protein sequence ID" value="MRG91291.1"/>
    <property type="molecule type" value="Genomic_DNA"/>
</dbReference>
<comment type="caution">
    <text evidence="1">The sequence shown here is derived from an EMBL/GenBank/DDBJ whole genome shotgun (WGS) entry which is preliminary data.</text>
</comment>
<dbReference type="Proteomes" id="UP000440224">
    <property type="component" value="Unassembled WGS sequence"/>
</dbReference>
<proteinExistence type="predicted"/>
<accession>A0A6N7PR13</accession>
<dbReference type="PROSITE" id="PS51257">
    <property type="entry name" value="PROKAR_LIPOPROTEIN"/>
    <property type="match status" value="1"/>
</dbReference>
<dbReference type="RefSeq" id="WP_153818099.1">
    <property type="nucleotide sequence ID" value="NZ_WJIE01000001.1"/>
</dbReference>
<keyword evidence="2" id="KW-1185">Reference proteome</keyword>
<dbReference type="OrthoDB" id="5504375at2"/>
<sequence>MNGRKWTFPFAGLVALVGGCQIIGSLEPELVLSSGDEVCGDGLDDDEDGLADCADPDCATSTCVSGAPPGWEGPFWVWRSAWDGASGPSCPLGLEASAHYMTPTPAACTPCACGGVEGGACGTPRLRCWASKSCSGEAVNATIDDVGQCGNPFGFLGSPSTASCRIIAPGNMQSNGTCAPPSGGGLADAKPFQEMLSACELREAGCEEGSSCAPPLEDGAKLCIRKSGDDACPSGWTADTMDAYSSGQDARACEACTCQLQGAACEGGVYRAFDLQGCKEDAEPGSVVDPPIDITGDACFDLTMLSDLNTFSVRAISTSVVTGACQASGGAPSGSVLLEGPVKYCCR</sequence>
<reference evidence="1 2" key="1">
    <citation type="submission" date="2019-10" db="EMBL/GenBank/DDBJ databases">
        <title>A soil myxobacterium in the family Polyangiaceae.</title>
        <authorList>
            <person name="Li Y."/>
            <person name="Wang J."/>
        </authorList>
    </citation>
    <scope>NUCLEOTIDE SEQUENCE [LARGE SCALE GENOMIC DNA]</scope>
    <source>
        <strain evidence="1 2">DSM 14734</strain>
    </source>
</reference>
<dbReference type="AlphaFoldDB" id="A0A6N7PR13"/>
<protein>
    <submittedName>
        <fullName evidence="1">Uncharacterized protein</fullName>
    </submittedName>
</protein>